<keyword evidence="2" id="KW-1185">Reference proteome</keyword>
<evidence type="ECO:0000313" key="1">
    <source>
        <dbReference type="EMBL" id="KAL0009375.1"/>
    </source>
</evidence>
<dbReference type="EMBL" id="JAZDWU010000003">
    <property type="protein sequence ID" value="KAL0009375.1"/>
    <property type="molecule type" value="Genomic_DNA"/>
</dbReference>
<gene>
    <name evidence="1" type="ORF">SO802_010877</name>
</gene>
<dbReference type="Proteomes" id="UP001459277">
    <property type="component" value="Unassembled WGS sequence"/>
</dbReference>
<proteinExistence type="predicted"/>
<protein>
    <submittedName>
        <fullName evidence="1">Uncharacterized protein</fullName>
    </submittedName>
</protein>
<evidence type="ECO:0000313" key="2">
    <source>
        <dbReference type="Proteomes" id="UP001459277"/>
    </source>
</evidence>
<accession>A0AAW2DFE8</accession>
<organism evidence="1 2">
    <name type="scientific">Lithocarpus litseifolius</name>
    <dbReference type="NCBI Taxonomy" id="425828"/>
    <lineage>
        <taxon>Eukaryota</taxon>
        <taxon>Viridiplantae</taxon>
        <taxon>Streptophyta</taxon>
        <taxon>Embryophyta</taxon>
        <taxon>Tracheophyta</taxon>
        <taxon>Spermatophyta</taxon>
        <taxon>Magnoliopsida</taxon>
        <taxon>eudicotyledons</taxon>
        <taxon>Gunneridae</taxon>
        <taxon>Pentapetalae</taxon>
        <taxon>rosids</taxon>
        <taxon>fabids</taxon>
        <taxon>Fagales</taxon>
        <taxon>Fagaceae</taxon>
        <taxon>Lithocarpus</taxon>
    </lineage>
</organism>
<comment type="caution">
    <text evidence="1">The sequence shown here is derived from an EMBL/GenBank/DDBJ whole genome shotgun (WGS) entry which is preliminary data.</text>
</comment>
<dbReference type="PANTHER" id="PTHR35218">
    <property type="entry name" value="RNASE H DOMAIN-CONTAINING PROTEIN"/>
    <property type="match status" value="1"/>
</dbReference>
<dbReference type="PANTHER" id="PTHR35218:SF9">
    <property type="entry name" value="ENDONUCLEASE_EXONUCLEASE_PHOSPHATASE DOMAIN-CONTAINING PROTEIN"/>
    <property type="match status" value="1"/>
</dbReference>
<sequence length="307" mass="34441">MPFPNDSLLNYTSEFLIRVTRPGWHSLGTSFKWEDLPYKAVVSLSAHDGSMQVLSTEYRNLQLIFLQVLQFLTSWRSSFISIATHILTVRKGSFKKRSPSPCKSPEQPAEAFRVERCQTCEALTAYLNLESSLILLPFMEKEEAVTIISVQHSVLCFRLSTNTMLNTLMDLITFRLTLNTQPRNLLAPLPTEWMTGHAHMTNPFNFLSMKILVWNCTGAGNPNFCRNFTDTVCSHRPSIAIILETRISGQRADSVSSSLGFDNVCRLDADGSRHSATSSIIAISWTRASMDLVLLGQIKETPTLSCP</sequence>
<dbReference type="AlphaFoldDB" id="A0AAW2DFE8"/>
<name>A0AAW2DFE8_9ROSI</name>
<reference evidence="1 2" key="1">
    <citation type="submission" date="2024-01" db="EMBL/GenBank/DDBJ databases">
        <title>A telomere-to-telomere, gap-free genome of sweet tea (Lithocarpus litseifolius).</title>
        <authorList>
            <person name="Zhou J."/>
        </authorList>
    </citation>
    <scope>NUCLEOTIDE SEQUENCE [LARGE SCALE GENOMIC DNA]</scope>
    <source>
        <strain evidence="1">Zhou-2022a</strain>
        <tissue evidence="1">Leaf</tissue>
    </source>
</reference>